<dbReference type="EMBL" id="JAHWGI010001003">
    <property type="protein sequence ID" value="KAK3920474.1"/>
    <property type="molecule type" value="Genomic_DNA"/>
</dbReference>
<gene>
    <name evidence="2" type="ORF">KUF71_009745</name>
</gene>
<keyword evidence="2" id="KW-0347">Helicase</keyword>
<keyword evidence="2" id="KW-0067">ATP-binding</keyword>
<feature type="region of interest" description="Disordered" evidence="1">
    <location>
        <begin position="1"/>
        <end position="57"/>
    </location>
</feature>
<feature type="compositionally biased region" description="Basic and acidic residues" evidence="1">
    <location>
        <begin position="31"/>
        <end position="40"/>
    </location>
</feature>
<keyword evidence="2" id="KW-0547">Nucleotide-binding</keyword>
<evidence type="ECO:0000313" key="2">
    <source>
        <dbReference type="EMBL" id="KAK3920474.1"/>
    </source>
</evidence>
<keyword evidence="2" id="KW-0378">Hydrolase</keyword>
<keyword evidence="3" id="KW-1185">Reference proteome</keyword>
<dbReference type="AlphaFoldDB" id="A0AAE1HFN0"/>
<proteinExistence type="predicted"/>
<protein>
    <submittedName>
        <fullName evidence="2">ATP-dependent RNA helicase DHX57</fullName>
    </submittedName>
</protein>
<reference evidence="2" key="2">
    <citation type="journal article" date="2023" name="BMC Genomics">
        <title>Pest status, molecular evolution, and epigenetic factors derived from the genome assembly of Frankliniella fusca, a thysanopteran phytovirus vector.</title>
        <authorList>
            <person name="Catto M.A."/>
            <person name="Labadie P.E."/>
            <person name="Jacobson A.L."/>
            <person name="Kennedy G.G."/>
            <person name="Srinivasan R."/>
            <person name="Hunt B.G."/>
        </authorList>
    </citation>
    <scope>NUCLEOTIDE SEQUENCE</scope>
    <source>
        <strain evidence="2">PL_HMW_Pooled</strain>
    </source>
</reference>
<reference evidence="2" key="1">
    <citation type="submission" date="2021-07" db="EMBL/GenBank/DDBJ databases">
        <authorList>
            <person name="Catto M.A."/>
            <person name="Jacobson A."/>
            <person name="Kennedy G."/>
            <person name="Labadie P."/>
            <person name="Hunt B.G."/>
            <person name="Srinivasan R."/>
        </authorList>
    </citation>
    <scope>NUCLEOTIDE SEQUENCE</scope>
    <source>
        <strain evidence="2">PL_HMW_Pooled</strain>
        <tissue evidence="2">Head</tissue>
    </source>
</reference>
<sequence>MDGGEEMRTSEEDEQDDALDGIGTHTAAARRVWDDPDDIRTMNASRSRPQNPSGTGCTMDTLDALGMVWMYWGSAGRPWDAMDVMRMAQDVLWTQCVYGIYSLDAEDTLWMLIW</sequence>
<evidence type="ECO:0000256" key="1">
    <source>
        <dbReference type="SAM" id="MobiDB-lite"/>
    </source>
</evidence>
<dbReference type="GO" id="GO:0004386">
    <property type="term" value="F:helicase activity"/>
    <property type="evidence" value="ECO:0007669"/>
    <property type="project" value="UniProtKB-KW"/>
</dbReference>
<comment type="caution">
    <text evidence="2">The sequence shown here is derived from an EMBL/GenBank/DDBJ whole genome shotgun (WGS) entry which is preliminary data.</text>
</comment>
<feature type="compositionally biased region" description="Polar residues" evidence="1">
    <location>
        <begin position="42"/>
        <end position="57"/>
    </location>
</feature>
<evidence type="ECO:0000313" key="3">
    <source>
        <dbReference type="Proteomes" id="UP001219518"/>
    </source>
</evidence>
<dbReference type="Proteomes" id="UP001219518">
    <property type="component" value="Unassembled WGS sequence"/>
</dbReference>
<name>A0AAE1HFN0_9NEOP</name>
<accession>A0AAE1HFN0</accession>
<organism evidence="2 3">
    <name type="scientific">Frankliniella fusca</name>
    <dbReference type="NCBI Taxonomy" id="407009"/>
    <lineage>
        <taxon>Eukaryota</taxon>
        <taxon>Metazoa</taxon>
        <taxon>Ecdysozoa</taxon>
        <taxon>Arthropoda</taxon>
        <taxon>Hexapoda</taxon>
        <taxon>Insecta</taxon>
        <taxon>Pterygota</taxon>
        <taxon>Neoptera</taxon>
        <taxon>Paraneoptera</taxon>
        <taxon>Thysanoptera</taxon>
        <taxon>Terebrantia</taxon>
        <taxon>Thripoidea</taxon>
        <taxon>Thripidae</taxon>
        <taxon>Frankliniella</taxon>
    </lineage>
</organism>
<feature type="compositionally biased region" description="Basic and acidic residues" evidence="1">
    <location>
        <begin position="1"/>
        <end position="10"/>
    </location>
</feature>